<keyword evidence="31" id="KW-0175">Coiled coil</keyword>
<evidence type="ECO:0000256" key="7">
    <source>
        <dbReference type="ARBA" id="ARBA00009716"/>
    </source>
</evidence>
<dbReference type="EC" id="1.4.1.14" evidence="25"/>
<evidence type="ECO:0000259" key="33">
    <source>
        <dbReference type="PROSITE" id="PS50102"/>
    </source>
</evidence>
<dbReference type="InterPro" id="IPR036485">
    <property type="entry name" value="Glu_synth_asu_C_sf"/>
</dbReference>
<dbReference type="NCBIfam" id="NF011100">
    <property type="entry name" value="PRK14527.1"/>
    <property type="match status" value="1"/>
</dbReference>
<comment type="catalytic activity">
    <reaction evidence="27">
        <text>2 L-glutamate + NAD(+) = L-glutamine + 2-oxoglutarate + NADH + H(+)</text>
        <dbReference type="Rhea" id="RHEA:13753"/>
        <dbReference type="ChEBI" id="CHEBI:15378"/>
        <dbReference type="ChEBI" id="CHEBI:16810"/>
        <dbReference type="ChEBI" id="CHEBI:29985"/>
        <dbReference type="ChEBI" id="CHEBI:57540"/>
        <dbReference type="ChEBI" id="CHEBI:57945"/>
        <dbReference type="ChEBI" id="CHEBI:58359"/>
        <dbReference type="EC" id="1.4.1.14"/>
    </reaction>
</comment>
<comment type="pathway">
    <text evidence="5">Nitrogen metabolism.</text>
</comment>
<dbReference type="Pfam" id="PF05191">
    <property type="entry name" value="ADK_lid"/>
    <property type="match status" value="1"/>
</dbReference>
<dbReference type="HAMAP" id="MF_03168">
    <property type="entry name" value="Adenylate_kinase_AK2"/>
    <property type="match status" value="1"/>
</dbReference>
<evidence type="ECO:0000259" key="34">
    <source>
        <dbReference type="PROSITE" id="PS50192"/>
    </source>
</evidence>
<dbReference type="PROSITE" id="PS50192">
    <property type="entry name" value="T_SNARE"/>
    <property type="match status" value="1"/>
</dbReference>
<dbReference type="InterPro" id="IPR028261">
    <property type="entry name" value="DPD_II"/>
</dbReference>
<dbReference type="FunFam" id="3.50.50.60:FF:000022">
    <property type="entry name" value="Glutamate synthase [NADH], amyloplastic"/>
    <property type="match status" value="1"/>
</dbReference>
<dbReference type="Pfam" id="PF01645">
    <property type="entry name" value="Glu_synthase"/>
    <property type="match status" value="1"/>
</dbReference>
<dbReference type="GO" id="GO:0012505">
    <property type="term" value="C:endomembrane system"/>
    <property type="evidence" value="ECO:0007669"/>
    <property type="project" value="UniProtKB-SubCell"/>
</dbReference>
<dbReference type="GO" id="GO:0097054">
    <property type="term" value="P:L-glutamate biosynthetic process"/>
    <property type="evidence" value="ECO:0007669"/>
    <property type="project" value="UniProtKB-UniPathway"/>
</dbReference>
<dbReference type="GO" id="GO:0016639">
    <property type="term" value="F:oxidoreductase activity, acting on the CH-NH2 group of donors, NAD or NADP as acceptor"/>
    <property type="evidence" value="ECO:0007669"/>
    <property type="project" value="InterPro"/>
</dbReference>
<keyword evidence="19" id="KW-0560">Oxidoreductase</keyword>
<feature type="compositionally biased region" description="Pro residues" evidence="32">
    <location>
        <begin position="66"/>
        <end position="84"/>
    </location>
</feature>
<dbReference type="InterPro" id="IPR013785">
    <property type="entry name" value="Aldolase_TIM"/>
</dbReference>
<name>A0A8H7BDP4_9PLEO</name>
<evidence type="ECO:0000256" key="26">
    <source>
        <dbReference type="ARBA" id="ARBA00046280"/>
    </source>
</evidence>
<dbReference type="PANTHER" id="PTHR43100">
    <property type="entry name" value="GLUTAMATE SYNTHASE [NADPH] SMALL CHAIN"/>
    <property type="match status" value="1"/>
</dbReference>
<dbReference type="PANTHER" id="PTHR43100:SF1">
    <property type="entry name" value="GLUTAMATE SYNTHASE [NADPH] SMALL CHAIN"/>
    <property type="match status" value="1"/>
</dbReference>
<dbReference type="SUPFAM" id="SSF51395">
    <property type="entry name" value="FMN-linked oxidoreductases"/>
    <property type="match status" value="1"/>
</dbReference>
<evidence type="ECO:0000256" key="21">
    <source>
        <dbReference type="ARBA" id="ARBA00023014"/>
    </source>
</evidence>
<evidence type="ECO:0000256" key="28">
    <source>
        <dbReference type="ARBA" id="ARBA00057049"/>
    </source>
</evidence>
<feature type="non-terminal residue" evidence="36">
    <location>
        <position position="1"/>
    </location>
</feature>
<dbReference type="Proteomes" id="UP000596902">
    <property type="component" value="Unassembled WGS sequence"/>
</dbReference>
<dbReference type="InterPro" id="IPR000727">
    <property type="entry name" value="T_SNARE_dom"/>
</dbReference>
<dbReference type="SUPFAM" id="SSF69336">
    <property type="entry name" value="Alpha subunit of glutamate synthase, C-terminal domain"/>
    <property type="match status" value="1"/>
</dbReference>
<dbReference type="InterPro" id="IPR023753">
    <property type="entry name" value="FAD/NAD-binding_dom"/>
</dbReference>
<dbReference type="CDD" id="cd00713">
    <property type="entry name" value="GltS"/>
    <property type="match status" value="1"/>
</dbReference>
<evidence type="ECO:0000256" key="6">
    <source>
        <dbReference type="ARBA" id="ARBA00004944"/>
    </source>
</evidence>
<keyword evidence="11" id="KW-0288">FMN</keyword>
<evidence type="ECO:0000256" key="3">
    <source>
        <dbReference type="ARBA" id="ARBA00001974"/>
    </source>
</evidence>
<keyword evidence="17" id="KW-0067">ATP-binding</keyword>
<dbReference type="GO" id="GO:0051538">
    <property type="term" value="F:3 iron, 4 sulfur cluster binding"/>
    <property type="evidence" value="ECO:0007669"/>
    <property type="project" value="UniProtKB-KW"/>
</dbReference>
<reference evidence="36" key="1">
    <citation type="submission" date="2020-01" db="EMBL/GenBank/DDBJ databases">
        <authorList>
            <person name="Feng Z.H.Z."/>
        </authorList>
    </citation>
    <scope>NUCLEOTIDE SEQUENCE</scope>
    <source>
        <strain evidence="36">CBS107.38</strain>
    </source>
</reference>
<gene>
    <name evidence="36" type="ORF">GT037_003178</name>
</gene>
<dbReference type="Gene3D" id="1.10.1060.10">
    <property type="entry name" value="Alpha-helical ferredoxin"/>
    <property type="match status" value="1"/>
</dbReference>
<dbReference type="InterPro" id="IPR002489">
    <property type="entry name" value="Glu_synth_asu_C"/>
</dbReference>
<evidence type="ECO:0000256" key="22">
    <source>
        <dbReference type="ARBA" id="ARBA00023128"/>
    </source>
</evidence>
<dbReference type="Pfam" id="PF00406">
    <property type="entry name" value="ADK"/>
    <property type="match status" value="1"/>
</dbReference>
<evidence type="ECO:0000256" key="11">
    <source>
        <dbReference type="ARBA" id="ARBA00022643"/>
    </source>
</evidence>
<proteinExistence type="inferred from homology"/>
<evidence type="ECO:0000313" key="37">
    <source>
        <dbReference type="Proteomes" id="UP000596902"/>
    </source>
</evidence>
<evidence type="ECO:0000256" key="20">
    <source>
        <dbReference type="ARBA" id="ARBA00023004"/>
    </source>
</evidence>
<keyword evidence="18" id="KW-0315">Glutamine amidotransferase</keyword>
<dbReference type="Gene3D" id="1.20.5.110">
    <property type="match status" value="1"/>
</dbReference>
<dbReference type="Pfam" id="PF01493">
    <property type="entry name" value="GXGXG"/>
    <property type="match status" value="1"/>
</dbReference>
<dbReference type="SUPFAM" id="SSF56235">
    <property type="entry name" value="N-terminal nucleophile aminohydrolases (Ntn hydrolases)"/>
    <property type="match status" value="1"/>
</dbReference>
<dbReference type="Pfam" id="PF00310">
    <property type="entry name" value="GATase_2"/>
    <property type="match status" value="1"/>
</dbReference>
<dbReference type="InterPro" id="IPR009051">
    <property type="entry name" value="Helical_ferredxn"/>
</dbReference>
<dbReference type="FunFam" id="3.50.50.60:FF:000160">
    <property type="entry name" value="Glutamate synthase (NADPH)"/>
    <property type="match status" value="1"/>
</dbReference>
<dbReference type="InterPro" id="IPR051394">
    <property type="entry name" value="Glutamate_Synthase"/>
</dbReference>
<keyword evidence="16" id="KW-0274">FAD</keyword>
<dbReference type="SUPFAM" id="SSF58038">
    <property type="entry name" value="SNARE fusion complex"/>
    <property type="match status" value="1"/>
</dbReference>
<comment type="subunit">
    <text evidence="8">Homotrimer.</text>
</comment>
<dbReference type="NCBIfam" id="TIGR01351">
    <property type="entry name" value="adk"/>
    <property type="match status" value="1"/>
</dbReference>
<dbReference type="FunFam" id="3.20.20.70:FF:000031">
    <property type="entry name" value="Glutamate synthase 1 [NADH]"/>
    <property type="match status" value="1"/>
</dbReference>
<dbReference type="Pfam" id="PF07992">
    <property type="entry name" value="Pyr_redox_2"/>
    <property type="match status" value="1"/>
</dbReference>
<dbReference type="SUPFAM" id="SSF52540">
    <property type="entry name" value="P-loop containing nucleoside triphosphate hydrolases"/>
    <property type="match status" value="1"/>
</dbReference>
<dbReference type="NCBIfam" id="NF008730">
    <property type="entry name" value="PRK11750.1"/>
    <property type="match status" value="1"/>
</dbReference>
<comment type="caution">
    <text evidence="36">The sequence shown here is derived from an EMBL/GenBank/DDBJ whole genome shotgun (WGS) entry which is preliminary data.</text>
</comment>
<evidence type="ECO:0000256" key="17">
    <source>
        <dbReference type="ARBA" id="ARBA00022840"/>
    </source>
</evidence>
<evidence type="ECO:0000256" key="2">
    <source>
        <dbReference type="ARBA" id="ARBA00001927"/>
    </source>
</evidence>
<evidence type="ECO:0000256" key="27">
    <source>
        <dbReference type="ARBA" id="ARBA00048867"/>
    </source>
</evidence>
<evidence type="ECO:0000313" key="36">
    <source>
        <dbReference type="EMBL" id="KAF7679430.1"/>
    </source>
</evidence>
<reference evidence="36" key="2">
    <citation type="submission" date="2020-08" db="EMBL/GenBank/DDBJ databases">
        <title>Draft Genome Sequence of Cumin Blight Pathogen Alternaria burnsii.</title>
        <authorList>
            <person name="Feng Z."/>
        </authorList>
    </citation>
    <scope>NUCLEOTIDE SEQUENCE</scope>
    <source>
        <strain evidence="36">CBS107.38</strain>
    </source>
</reference>
<dbReference type="InterPro" id="IPR034260">
    <property type="entry name" value="Yme2_RRM"/>
</dbReference>
<dbReference type="Gene3D" id="3.40.50.720">
    <property type="entry name" value="NAD(P)-binding Rossmann-like Domain"/>
    <property type="match status" value="1"/>
</dbReference>
<dbReference type="CDD" id="cd00982">
    <property type="entry name" value="gltB_C"/>
    <property type="match status" value="1"/>
</dbReference>
<dbReference type="Gene3D" id="2.160.20.60">
    <property type="entry name" value="Glutamate synthase, alpha subunit, C-terminal domain"/>
    <property type="match status" value="1"/>
</dbReference>
<dbReference type="HAMAP" id="MF_00235">
    <property type="entry name" value="Adenylate_kinase_Adk"/>
    <property type="match status" value="1"/>
</dbReference>
<dbReference type="InterPro" id="IPR000850">
    <property type="entry name" value="Adenylat/UMP-CMP_kin"/>
</dbReference>
<dbReference type="InterPro" id="IPR033690">
    <property type="entry name" value="Adenylat_kinase_CS"/>
</dbReference>
<dbReference type="FunFam" id="3.60.20.10:FF:000001">
    <property type="entry name" value="Glutamate synthase, large subunit"/>
    <property type="match status" value="1"/>
</dbReference>
<dbReference type="GeneID" id="62201403"/>
<comment type="cofactor">
    <cofactor evidence="1">
        <name>FMN</name>
        <dbReference type="ChEBI" id="CHEBI:58210"/>
    </cofactor>
</comment>
<dbReference type="InterPro" id="IPR028587">
    <property type="entry name" value="AK2"/>
</dbReference>
<keyword evidence="9" id="KW-0028">Amino-acid biosynthesis</keyword>
<comment type="subcellular location">
    <subcellularLocation>
        <location evidence="26">Endomembrane system</location>
        <topology evidence="26">Single-pass type IV membrane protein</topology>
    </subcellularLocation>
</comment>
<evidence type="ECO:0000256" key="9">
    <source>
        <dbReference type="ARBA" id="ARBA00022605"/>
    </source>
</evidence>
<dbReference type="Pfam" id="PF04898">
    <property type="entry name" value="Glu_syn_central"/>
    <property type="match status" value="1"/>
</dbReference>
<feature type="region of interest" description="Disordered" evidence="32">
    <location>
        <begin position="41"/>
        <end position="85"/>
    </location>
</feature>
<dbReference type="FunFam" id="2.160.20.60:FF:000001">
    <property type="entry name" value="Glutamate synthase, large subunit"/>
    <property type="match status" value="1"/>
</dbReference>
<dbReference type="PROSITE" id="PS00113">
    <property type="entry name" value="ADENYLATE_KINASE"/>
    <property type="match status" value="1"/>
</dbReference>
<keyword evidence="13" id="KW-0479">Metal-binding</keyword>
<dbReference type="InterPro" id="IPR006005">
    <property type="entry name" value="Glut_synth_ssu1"/>
</dbReference>
<dbReference type="Gene3D" id="3.60.20.10">
    <property type="entry name" value="Glutamine Phosphoribosylpyrophosphate, subunit 1, domain 1"/>
    <property type="match status" value="1"/>
</dbReference>
<keyword evidence="10" id="KW-0285">Flavoprotein</keyword>
<dbReference type="InterPro" id="IPR006259">
    <property type="entry name" value="Adenyl_kin_sub"/>
</dbReference>
<evidence type="ECO:0000256" key="32">
    <source>
        <dbReference type="SAM" id="MobiDB-lite"/>
    </source>
</evidence>
<comment type="cofactor">
    <cofactor evidence="2">
        <name>[3Fe-4S] cluster</name>
        <dbReference type="ChEBI" id="CHEBI:21137"/>
    </cofactor>
</comment>
<evidence type="ECO:0000256" key="29">
    <source>
        <dbReference type="ARBA" id="ARBA00068518"/>
    </source>
</evidence>
<dbReference type="PROSITE" id="PS51278">
    <property type="entry name" value="GATASE_TYPE_2"/>
    <property type="match status" value="1"/>
</dbReference>
<comment type="pathway">
    <text evidence="6">Amino-acid biosynthesis; L-glutamate biosynthesis via GLT pathway; L-glutamate from 2-oxoglutarate and L-glutamine (NAD(+) route): step 1/1.</text>
</comment>
<dbReference type="GO" id="GO:0019676">
    <property type="term" value="P:ammonia assimilation cycle"/>
    <property type="evidence" value="ECO:0007669"/>
    <property type="project" value="UniProtKB-ARBA"/>
</dbReference>
<keyword evidence="15" id="KW-0418">Kinase</keyword>
<accession>A0A8H7BDP4</accession>
<evidence type="ECO:0000256" key="8">
    <source>
        <dbReference type="ARBA" id="ARBA00011233"/>
    </source>
</evidence>
<dbReference type="InterPro" id="IPR007862">
    <property type="entry name" value="Adenylate_kinase_lid-dom"/>
</dbReference>
<evidence type="ECO:0000256" key="10">
    <source>
        <dbReference type="ARBA" id="ARBA00022630"/>
    </source>
</evidence>
<feature type="region of interest" description="Disordered" evidence="32">
    <location>
        <begin position="1673"/>
        <end position="1695"/>
    </location>
</feature>
<dbReference type="EMBL" id="JAAABM010000003">
    <property type="protein sequence ID" value="KAF7679430.1"/>
    <property type="molecule type" value="Genomic_DNA"/>
</dbReference>
<dbReference type="FunFam" id="3.20.20.70:FF:000017">
    <property type="entry name" value="Glutamate synthase [NADH], amyloplastic"/>
    <property type="match status" value="1"/>
</dbReference>
<feature type="coiled-coil region" evidence="31">
    <location>
        <begin position="3106"/>
        <end position="3133"/>
    </location>
</feature>
<comment type="function">
    <text evidence="28">Forms L-glutamate from L-glutamine and 2-oxoglutarate. Represents an alternative pathway to L-glutamate dehydrogenase for the biosynthesis of L-glutamate. Participates with glutamine synthetase in ammonia assimilation processes. The enzyme is specific for NADH, L-glutamine and 2-oxoglutarate.</text>
</comment>
<keyword evidence="12" id="KW-0808">Transferase</keyword>
<dbReference type="GO" id="GO:0016040">
    <property type="term" value="F:glutamate synthase (NADH) activity"/>
    <property type="evidence" value="ECO:0007669"/>
    <property type="project" value="UniProtKB-EC"/>
</dbReference>
<dbReference type="InterPro" id="IPR017932">
    <property type="entry name" value="GATase_2_dom"/>
</dbReference>
<dbReference type="GO" id="GO:0004017">
    <property type="term" value="F:AMP kinase activity"/>
    <property type="evidence" value="ECO:0007669"/>
    <property type="project" value="InterPro"/>
</dbReference>
<dbReference type="NCBIfam" id="NF001381">
    <property type="entry name" value="PRK00279.1-3"/>
    <property type="match status" value="1"/>
</dbReference>
<comment type="similarity">
    <text evidence="7">Belongs to the glutamate synthase family.</text>
</comment>
<evidence type="ECO:0000256" key="18">
    <source>
        <dbReference type="ARBA" id="ARBA00022962"/>
    </source>
</evidence>
<dbReference type="Pfam" id="PF14691">
    <property type="entry name" value="Fer4_20"/>
    <property type="match status" value="1"/>
</dbReference>
<dbReference type="GO" id="GO:0003723">
    <property type="term" value="F:RNA binding"/>
    <property type="evidence" value="ECO:0007669"/>
    <property type="project" value="UniProtKB-UniRule"/>
</dbReference>
<dbReference type="Gene3D" id="3.40.50.300">
    <property type="entry name" value="P-loop containing nucleotide triphosphate hydrolases"/>
    <property type="match status" value="1"/>
</dbReference>
<feature type="region of interest" description="Disordered" evidence="32">
    <location>
        <begin position="2839"/>
        <end position="2858"/>
    </location>
</feature>
<evidence type="ECO:0000256" key="5">
    <source>
        <dbReference type="ARBA" id="ARBA00004909"/>
    </source>
</evidence>
<dbReference type="Gene3D" id="3.20.20.70">
    <property type="entry name" value="Aldolase class I"/>
    <property type="match status" value="2"/>
</dbReference>
<evidence type="ECO:0000256" key="23">
    <source>
        <dbReference type="ARBA" id="ARBA00023164"/>
    </source>
</evidence>
<keyword evidence="23" id="KW-0314">Glutamate biosynthesis</keyword>
<dbReference type="InterPro" id="IPR018850">
    <property type="entry name" value="Mt_escape_2_C"/>
</dbReference>
<dbReference type="FunFam" id="1.10.1060.10:FF:000006">
    <property type="entry name" value="Glutamate synthase (NADPH/NADH)"/>
    <property type="match status" value="1"/>
</dbReference>
<dbReference type="PRINTS" id="PR00094">
    <property type="entry name" value="ADENYLTKNASE"/>
</dbReference>
<dbReference type="Gene3D" id="3.50.50.60">
    <property type="entry name" value="FAD/NAD(P)-binding domain"/>
    <property type="match status" value="1"/>
</dbReference>
<feature type="domain" description="Glutamine amidotransferase type-2" evidence="35">
    <location>
        <begin position="150"/>
        <end position="559"/>
    </location>
</feature>
<comment type="pathway">
    <text evidence="4">Energy metabolism; nitrogen metabolism.</text>
</comment>
<evidence type="ECO:0000256" key="16">
    <source>
        <dbReference type="ARBA" id="ARBA00022827"/>
    </source>
</evidence>
<dbReference type="InterPro" id="IPR036188">
    <property type="entry name" value="FAD/NAD-bd_sf"/>
</dbReference>
<dbReference type="GO" id="GO:0005524">
    <property type="term" value="F:ATP binding"/>
    <property type="evidence" value="ECO:0007669"/>
    <property type="project" value="UniProtKB-KW"/>
</dbReference>
<feature type="domain" description="T-SNARE coiled-coil homology" evidence="34">
    <location>
        <begin position="3497"/>
        <end position="3559"/>
    </location>
</feature>
<dbReference type="Pfam" id="PF10443">
    <property type="entry name" value="RNA12"/>
    <property type="match status" value="1"/>
</dbReference>
<dbReference type="InterPro" id="IPR006982">
    <property type="entry name" value="Glu_synth_centr_N"/>
</dbReference>
<feature type="compositionally biased region" description="Polar residues" evidence="32">
    <location>
        <begin position="42"/>
        <end position="57"/>
    </location>
</feature>
<dbReference type="CDD" id="cd01428">
    <property type="entry name" value="ADK"/>
    <property type="match status" value="1"/>
</dbReference>
<keyword evidence="37" id="KW-1185">Reference proteome</keyword>
<evidence type="ECO:0000256" key="1">
    <source>
        <dbReference type="ARBA" id="ARBA00001917"/>
    </source>
</evidence>
<dbReference type="SUPFAM" id="SSF54928">
    <property type="entry name" value="RNA-binding domain, RBD"/>
    <property type="match status" value="1"/>
</dbReference>
<sequence>EPSALLFISTPAKPPATLCFFLHSRHNRYKLLAGTSRAQHKACSTSPSSKLDPNTRATAPKFTPRATPPLPHIDTATPPPPPTNPELRPFADIMGRVSFAEDTKLPQEPQIEEEQSSVFAYQDGPENKSWAGALPLKQGLYDPELEKDACGVGFAAHIKGKASHKIVSDARSLLCNMTHRGAVGSDARDGDGAGVMTSIPHRFFLKEFEREQGYKLPSLGQYATGNLFFKPDANILDETKTMFEDVADQLDLRVLGWRTVPRDSTLLGPAALSREPIILQPFVVLKSAYGDAREPKADFQEKYDNAYFERQLYVMRKRATHVIGLHNWFYICSLSNKNIVYKGQLSPVQVYEYYHDLLNVDYEGHFALVHSRFSTNTFPSWDRAQPLRWAAHNGEINTLRGNKNWMRAREGVMKSSLFGEELDLLYPIVEDGGSDSAAFDNVLELLTINGVLSLPEAVMLMVPEAWQGNHTMDPAKQAFYEWAACMMEPWDGPALFTFSDGRYCGANLDRNGLRPCRYYVTDDDRIICASEVGTISIEPERVVQKGRLQPGRMLLVDTVAGRIVDDAELKQTVSERVDFRSWIQKNLLTLPKIVEQISAKGVDLSHSLTETKLHEDPRLRAFGYSLEQVSLLLGPMAADSKEALGSMGNDAPLACLATQPRLLYEYFRQLFAQVTNPPIDPIREAIVMSLETYVGPQGNLLEMDESQCGRLLLPSPILTLEEFKALTNTHTLHSDWTVKSIDITFPKSEGLDGYMNALDRICEAATEGIKAGDNILVLTDRAASVDRVAVSACLATGMVHHHLVRNKWRSNAALVVETGEAREVHHMCVLVGYGADAVCPYLAIECILKMHREGVIRKKISPEQLIDNYKHSCDGGILKVMSKMGISTLSSYKGAQIFEVLGLDDSVVDRCFTGTASRIKGMTFELIASDAFALHERGYPSRAIVEVPGLAETGEYHWRDGGEPHVNDPTAMANIQDAVRTKNDKSYEAYSIAEYERIKDCTLRGLLDFNFDDRAPIPIDQVEPWTDIVRRFVTGAMSYGSISMESHSTLAVAMNRLGGKSNTGEGGEDPERSLRMENGDTMRSAIKQIASGRFGVTSNYLADADELQIKMAQGAKPGEGGELPGHKVSGSIAKTRHSTPGVGLISPPPHHDIYSIEDLKQLIYDLKCSNPRARVSVKLVSETGVGIVASGVAKAKADHILISGHDGGTGASRWTGIKYAGLPWELGLAETHQTLVLNDLRGRVIVQTDGQLRTGRDVAIACLLGAEEWGFATTPLIAMGCIMMRKCHLNTCPVGIATQDPELRKKFAGTPEHVINFFYYIANELRAIMAKLGFRTINDMVGHCEVLRIRDDLRTAKTENIDLSLILTPAHTLRPGVATFNVRKQDHRLHVRLDNKLIAESELALEKGLPARIECDVVNTDRALGATLSYHISKRYGEAGLPQDTIHVNIRGSAGQSFGAYLAPGVTLELEGDANDYVGKGLSGGRLIIYPPRNAVYRAEENVLIGNVCLYGATRGTCFFRGIAAERFCVRNSGATAVVEGVGDHGCEYMTGGRVLVLGSTGRNFAAGMSGGIAYVLDIHKDFEQKVNQEMVELSGIEEPEEIAFVRGLIEDHHHYTGSELAARILLDFTRALPRFVKVMPVDYKRVLLEEKAKAAEKKKSEYPLPLLAGNAVRNAHEESRNKEAETEAKEKKKSDLLDIEESVTDAKAEKKKALVLDKTRGFMKYQRRSEKYRNPKTRTRDWAELNQRLNEDELKYQTARCMDCGVPFCQSDTGCPISNIIPKWNELVFQGQWRDALNRLLMTNNFPEFTGRVCPAPCEGACVLGINEDPVGIKSIECAIIDRGFEKGWMIPSPPQTRSGKTVAIIGSGPAGLACADQLNKAGHTVTVYERADRVGGLLMYGIPNMKLDKKVVQRRVDFMAAEGVNFKTGVTVGEEGQTNLEALRKEYDAVVFATGATVARDLPIPNRNLDGIHYAMQFLHKNTKSLLDSELADDAYISAKDKHVVVIGGGDTGNDCIGTSVRHGAKSVVNFELLPQPPAERARDNPWPQWPRIFRTDYGHNEVKTHMGKDPREYCVMSKDFVDDGSGKVKGINTVRVEWTKSASGGWDMKHVEGSEQFFPADLVLLSMGFLGPEQRVMSDVIELDGRKNIKTPPGHYNTNLAGVFAAGDCRRGQSLIVWGINEGRQCARDVDSFLTGYGTSLPVTGGIVKRPPYEAMHKHRAAPNEKLVVNMLPRTGWHQTCRRPLQGPTRIVHPTLRATCKPSSLGCRRPWTVPARYVTGLQAGEDKTGHISAGPNEGILFFNNVFPIQIRKVLGLPLPGILDRLISPTISGTDPKAVIERASAKRNLQITGTEVLPRMREGGAFVKFTHDGNASASEIEKVLQEYLRDEPVKPWWSPWKRMRAKMVKGKPWVEDLMRLPASRLRVEFVSAEAGVPASDAIEMSQEQLFQFFRPYGKLSDIVMQPPDSKVLPKFAYLDYSSIGRAIMARNCMHGYLVSEAEGGGKKGTILRLKYEQKIKPRYIRDWIFGHPRIIIPIVAALIAGTVAIIFDPIRTFFVKAHITRNFHIEDNKWYQWIKGYATDIIHGGNKRDDDDSMDAIWDDRKDDIEQIRTWLMETADTFIIVQGPRGSGKRELVVDEALEDKKLKLVIDCKPIQEARGESATINAAALSVGYRPVFSWMNSISGMIDMAAQGATGVKTGFSETLDSQLSKIWNTTTSALRQIALDTRHKNDKDAHLGDDEWLEAHPERRPIVVVDNFLHKSQEGGIVYDKIAEWAARLTTTNVAHVIFLTNDVAFSKSLSKAMPDRMFRQISLSDCSPEVAKRFVITHLDADVEDDPAPKDGSPKKLPSEHRNDLDELDTCIDLLGGRLTDLEFLSRRIKTGETPTKAVHEIIDQSASEILKMYIFGAEDEGGNRHWNAEQAWFLIKELARKESLRYNEVLIDDILKTGGESVLRALEQAELITIVSGANGRPSIIKPGKPVYHPAFKRLTEDKVLKSRLDLAILTHLTKIENATIDKCENELLLLSKLKNQPAQTSGRINYLLTKLMTSQNKVEKYETEIKGLKKRPAHLLVLLIALCNSPQIFSSHFGAMAPIADTVVDDLKSTVNRLEKRIAELENKLSGQSGGASTSAESVRMILMGPPGAGKGTQAPRIKEKFCACHLATGDMLRAQVAAKTALGREAKKIMDAGGLVSDEIMINMIKTELEGNTECAQGFILDGFPRTVTQAEKLDGMLAATKKPLQHAIELQIDDGLLVSRITGRLVHPASGRSYHKIFNPPKAPMTDDVTGEPLIQRSDDNEDTLKKRLSTYHAQTAPVVAYYQKTGIWKPIDASQEPGQVWKSLLKIFDDKAMVAGRTGSLLNKHTTPRVFAHIATMSSRFSSRADARDDLFSSYNRSASPSKSKNKARASPYNAAGGYGYTPPSSADGPGFGAYPGAGGSKANGSLYPGSGGGSYGGYGVGGGRGSDDGRDGIYRAATPNSRGQYSAAVLDELESQNDEHVGVLTSKVKMLKDLTHLIGDEIRDSTTLAEKMNDQFENSRHKIKGTMNRAYQITFTTALRSTAYSGDASSKGLRSTRSCGMISVKRPILSNSPSYLWPLNFQGRRFLFTNTIYHIISLDSTSP</sequence>
<dbReference type="CDD" id="cd02808">
    <property type="entry name" value="GltS_FMN"/>
    <property type="match status" value="1"/>
</dbReference>
<evidence type="ECO:0000256" key="15">
    <source>
        <dbReference type="ARBA" id="ARBA00022777"/>
    </source>
</evidence>
<dbReference type="SUPFAM" id="SSF51971">
    <property type="entry name" value="Nucleotide-binding domain"/>
    <property type="match status" value="2"/>
</dbReference>
<evidence type="ECO:0000256" key="4">
    <source>
        <dbReference type="ARBA" id="ARBA00004802"/>
    </source>
</evidence>
<dbReference type="FunFam" id="3.40.50.720:FF:000113">
    <property type="entry name" value="Glutamate synthase [NADH], amyloplastic"/>
    <property type="match status" value="1"/>
</dbReference>
<keyword evidence="30" id="KW-0694">RNA-binding</keyword>
<dbReference type="UniPathway" id="UPA00045"/>
<dbReference type="UniPathway" id="UPA00634">
    <property type="reaction ID" value="UER00690"/>
</dbReference>
<evidence type="ECO:0000256" key="25">
    <source>
        <dbReference type="ARBA" id="ARBA00024383"/>
    </source>
</evidence>
<dbReference type="CDD" id="cd15853">
    <property type="entry name" value="SNARE_Bet1"/>
    <property type="match status" value="1"/>
</dbReference>
<dbReference type="RefSeq" id="XP_038789503.1">
    <property type="nucleotide sequence ID" value="XM_038928225.1"/>
</dbReference>
<dbReference type="NCBIfam" id="TIGR01317">
    <property type="entry name" value="GOGAT_sm_gam"/>
    <property type="match status" value="1"/>
</dbReference>
<evidence type="ECO:0000259" key="35">
    <source>
        <dbReference type="PROSITE" id="PS51278"/>
    </source>
</evidence>
<keyword evidence="22" id="KW-0496">Mitochondrion</keyword>
<evidence type="ECO:0000256" key="31">
    <source>
        <dbReference type="SAM" id="Coils"/>
    </source>
</evidence>
<evidence type="ECO:0000256" key="12">
    <source>
        <dbReference type="ARBA" id="ARBA00022679"/>
    </source>
</evidence>
<dbReference type="InterPro" id="IPR039899">
    <property type="entry name" value="BET1_SNARE"/>
</dbReference>
<dbReference type="InterPro" id="IPR029055">
    <property type="entry name" value="Ntn_hydrolases_N"/>
</dbReference>
<dbReference type="GO" id="GO:0006172">
    <property type="term" value="P:ADP biosynthetic process"/>
    <property type="evidence" value="ECO:0007669"/>
    <property type="project" value="InterPro"/>
</dbReference>
<dbReference type="GO" id="GO:0046872">
    <property type="term" value="F:metal ion binding"/>
    <property type="evidence" value="ECO:0007669"/>
    <property type="project" value="UniProtKB-KW"/>
</dbReference>
<protein>
    <recommendedName>
        <fullName evidence="29">Glutamate synthase [NADH]</fullName>
        <ecNumber evidence="25">1.4.1.14</ecNumber>
    </recommendedName>
</protein>
<evidence type="ECO:0000256" key="13">
    <source>
        <dbReference type="ARBA" id="ARBA00022723"/>
    </source>
</evidence>
<dbReference type="CDD" id="cd12433">
    <property type="entry name" value="RRM_Yme2p_like"/>
    <property type="match status" value="1"/>
</dbReference>
<keyword evidence="21" id="KW-0411">Iron-sulfur</keyword>
<feature type="compositionally biased region" description="Basic and acidic residues" evidence="32">
    <location>
        <begin position="1675"/>
        <end position="1695"/>
    </location>
</feature>
<evidence type="ECO:0000256" key="14">
    <source>
        <dbReference type="ARBA" id="ARBA00022741"/>
    </source>
</evidence>
<evidence type="ECO:0000256" key="24">
    <source>
        <dbReference type="ARBA" id="ARBA00023291"/>
    </source>
</evidence>
<evidence type="ECO:0000256" key="19">
    <source>
        <dbReference type="ARBA" id="ARBA00023002"/>
    </source>
</evidence>
<dbReference type="SUPFAM" id="SSF46548">
    <property type="entry name" value="alpha-helical ferredoxin"/>
    <property type="match status" value="1"/>
</dbReference>
<evidence type="ECO:0000256" key="30">
    <source>
        <dbReference type="PROSITE-ProRule" id="PRU00176"/>
    </source>
</evidence>
<feature type="domain" description="RRM" evidence="33">
    <location>
        <begin position="2425"/>
        <end position="2520"/>
    </location>
</feature>
<keyword evidence="14" id="KW-0547">Nucleotide-binding</keyword>
<keyword evidence="20" id="KW-0408">Iron</keyword>
<dbReference type="InterPro" id="IPR002932">
    <property type="entry name" value="Glu_synthdom"/>
</dbReference>
<dbReference type="PROSITE" id="PS50102">
    <property type="entry name" value="RRM"/>
    <property type="match status" value="1"/>
</dbReference>
<dbReference type="InterPro" id="IPR027417">
    <property type="entry name" value="P-loop_NTPase"/>
</dbReference>
<dbReference type="InterPro" id="IPR000504">
    <property type="entry name" value="RRM_dom"/>
</dbReference>
<dbReference type="InterPro" id="IPR035979">
    <property type="entry name" value="RBD_domain_sf"/>
</dbReference>
<comment type="cofactor">
    <cofactor evidence="3">
        <name>FAD</name>
        <dbReference type="ChEBI" id="CHEBI:57692"/>
    </cofactor>
</comment>
<feature type="compositionally biased region" description="Basic and acidic residues" evidence="32">
    <location>
        <begin position="2843"/>
        <end position="2858"/>
    </location>
</feature>
<organism evidence="36 37">
    <name type="scientific">Alternaria burnsii</name>
    <dbReference type="NCBI Taxonomy" id="1187904"/>
    <lineage>
        <taxon>Eukaryota</taxon>
        <taxon>Fungi</taxon>
        <taxon>Dikarya</taxon>
        <taxon>Ascomycota</taxon>
        <taxon>Pezizomycotina</taxon>
        <taxon>Dothideomycetes</taxon>
        <taxon>Pleosporomycetidae</taxon>
        <taxon>Pleosporales</taxon>
        <taxon>Pleosporineae</taxon>
        <taxon>Pleosporaceae</taxon>
        <taxon>Alternaria</taxon>
        <taxon>Alternaria sect. Alternaria</taxon>
    </lineage>
</organism>
<keyword evidence="24" id="KW-0003">3Fe-4S</keyword>
<dbReference type="FunFam" id="3.40.50.300:FF:000106">
    <property type="entry name" value="Adenylate kinase mitochondrial"/>
    <property type="match status" value="1"/>
</dbReference>